<dbReference type="AlphaFoldDB" id="U3AGY9"/>
<comment type="subunit">
    <text evidence="7">Dimer of dimers.</text>
</comment>
<proteinExistence type="inferred from homology"/>
<keyword evidence="4 7" id="KW-0560">Oxidoreductase</keyword>
<evidence type="ECO:0000256" key="1">
    <source>
        <dbReference type="ARBA" id="ARBA00009986"/>
    </source>
</evidence>
<dbReference type="FunFam" id="3.40.605.10:FF:000007">
    <property type="entry name" value="NAD/NADP-dependent betaine aldehyde dehydrogenase"/>
    <property type="match status" value="1"/>
</dbReference>
<dbReference type="InterPro" id="IPR016161">
    <property type="entry name" value="Ald_DH/histidinol_DH"/>
</dbReference>
<dbReference type="InterPro" id="IPR015590">
    <property type="entry name" value="Aldehyde_DH_dom"/>
</dbReference>
<keyword evidence="5 7" id="KW-0520">NAD</keyword>
<feature type="binding site" evidence="7">
    <location>
        <position position="29"/>
    </location>
    <ligand>
        <name>K(+)</name>
        <dbReference type="ChEBI" id="CHEBI:29103"/>
        <label>1</label>
    </ligand>
</feature>
<comment type="catalytic activity">
    <reaction evidence="7">
        <text>betaine aldehyde + NAD(+) + H2O = glycine betaine + NADH + 2 H(+)</text>
        <dbReference type="Rhea" id="RHEA:15305"/>
        <dbReference type="ChEBI" id="CHEBI:15377"/>
        <dbReference type="ChEBI" id="CHEBI:15378"/>
        <dbReference type="ChEBI" id="CHEBI:15710"/>
        <dbReference type="ChEBI" id="CHEBI:17750"/>
        <dbReference type="ChEBI" id="CHEBI:57540"/>
        <dbReference type="ChEBI" id="CHEBI:57945"/>
        <dbReference type="EC" id="1.2.1.8"/>
    </reaction>
</comment>
<accession>U3AGY9</accession>
<dbReference type="Gene3D" id="3.40.605.10">
    <property type="entry name" value="Aldehyde Dehydrogenase, Chain A, domain 1"/>
    <property type="match status" value="1"/>
</dbReference>
<feature type="binding site" evidence="7">
    <location>
        <position position="245"/>
    </location>
    <ligand>
        <name>K(+)</name>
        <dbReference type="ChEBI" id="CHEBI:29103"/>
        <label>2</label>
    </ligand>
</feature>
<dbReference type="NCBIfam" id="NF009725">
    <property type="entry name" value="PRK13252.1"/>
    <property type="match status" value="1"/>
</dbReference>
<evidence type="ECO:0000256" key="4">
    <source>
        <dbReference type="ARBA" id="ARBA00023002"/>
    </source>
</evidence>
<comment type="similarity">
    <text evidence="1 7 9">Belongs to the aldehyde dehydrogenase family.</text>
</comment>
<dbReference type="InterPro" id="IPR029510">
    <property type="entry name" value="Ald_DH_CS_GLU"/>
</dbReference>
<feature type="binding site" evidence="7">
    <location>
        <position position="384"/>
    </location>
    <ligand>
        <name>NAD(+)</name>
        <dbReference type="ChEBI" id="CHEBI:57540"/>
    </ligand>
</feature>
<dbReference type="EMBL" id="BATB01000001">
    <property type="protein sequence ID" value="GAD54063.1"/>
    <property type="molecule type" value="Genomic_DNA"/>
</dbReference>
<dbReference type="InterPro" id="IPR016163">
    <property type="entry name" value="Ald_DH_C"/>
</dbReference>
<feature type="binding site" evidence="7">
    <location>
        <position position="454"/>
    </location>
    <ligand>
        <name>K(+)</name>
        <dbReference type="ChEBI" id="CHEBI:29103"/>
        <label>2</label>
    </ligand>
</feature>
<dbReference type="EC" id="1.2.1.8" evidence="7"/>
<sequence length="487" mass="51685">MTYPTQPEASHFIDGQYVEDETGAALPVIYPASGETIADLHSATPALVDRALAAAKRAQPHWAAMTGTERGRILRRAADIMRARNRELSELETKDTGKPLQETLVADATSGADALEYFGGLAATLSGEHIQMGEDFIYTRREPLGVTVGIGAWNYPTQIACWKAAPALACGNTMVFKPSETTPLCALKVAEILIEAGAPPGVFNVVQGYGDVGAALVEDDRVAKVSLTGSVPTGRRVYAAAATGIKSVTMELGGKSPLVVFDDASLEDAVSAAINANFYSSGQICSNGTRVFVQDGIREAFLDRLSERLRGVTIGDPLDEATNFGPMVSERQREIVEGFVAKGRAEGARLVAGGGRPEGKGAGFWIEPTVFADVTDDMTIAREEIFGPVMSVFGFATEDEALARANATIYGLSAGVFTRDLARAHRVVAGLQAGSCWINTYNLTPVEAPFGGMKMSGVGRENGQVAIEHWSQIKTVYVAMGPVEAPY</sequence>
<gene>
    <name evidence="7" type="primary">betB</name>
    <name evidence="11" type="ORF">MBELCI_0115</name>
</gene>
<evidence type="ECO:0000256" key="6">
    <source>
        <dbReference type="ARBA" id="ARBA00023097"/>
    </source>
</evidence>
<dbReference type="PROSITE" id="PS00070">
    <property type="entry name" value="ALDEHYDE_DEHYDR_CYS"/>
    <property type="match status" value="1"/>
</dbReference>
<keyword evidence="3 7" id="KW-0630">Potassium</keyword>
<protein>
    <recommendedName>
        <fullName evidence="7">Betaine aldehyde dehydrogenase</fullName>
        <shortName evidence="7">BADH</shortName>
        <ecNumber evidence="7">1.2.1.8</ecNumber>
    </recommendedName>
</protein>
<feature type="active site" description="Charge relay system" evidence="7">
    <location>
        <position position="163"/>
    </location>
</feature>
<dbReference type="InterPro" id="IPR016162">
    <property type="entry name" value="Ald_DH_N"/>
</dbReference>
<keyword evidence="12" id="KW-1185">Reference proteome</keyword>
<feature type="binding site" evidence="7">
    <location>
        <begin position="177"/>
        <end position="180"/>
    </location>
    <ligand>
        <name>NAD(+)</name>
        <dbReference type="ChEBI" id="CHEBI:57540"/>
    </ligand>
</feature>
<dbReference type="NCBIfam" id="TIGR01804">
    <property type="entry name" value="BADH"/>
    <property type="match status" value="1"/>
</dbReference>
<feature type="domain" description="Aldehyde dehydrogenase" evidence="10">
    <location>
        <begin position="18"/>
        <end position="476"/>
    </location>
</feature>
<feature type="binding site" evidence="7">
    <location>
        <position position="253"/>
    </location>
    <ligand>
        <name>NAD(+)</name>
        <dbReference type="ChEBI" id="CHEBI:57540"/>
    </ligand>
</feature>
<feature type="active site" evidence="8">
    <location>
        <position position="251"/>
    </location>
</feature>
<feature type="active site" description="Proton acceptor" evidence="7">
    <location>
        <position position="251"/>
    </location>
</feature>
<dbReference type="PANTHER" id="PTHR11699">
    <property type="entry name" value="ALDEHYDE DEHYDROGENASE-RELATED"/>
    <property type="match status" value="1"/>
</dbReference>
<evidence type="ECO:0000256" key="8">
    <source>
        <dbReference type="PROSITE-ProRule" id="PRU10007"/>
    </source>
</evidence>
<keyword evidence="7" id="KW-0521">NADP</keyword>
<feature type="binding site" evidence="7">
    <location>
        <begin position="151"/>
        <end position="153"/>
    </location>
    <ligand>
        <name>NAD(+)</name>
        <dbReference type="ChEBI" id="CHEBI:57540"/>
    </ligand>
</feature>
<comment type="caution">
    <text evidence="11">The sequence shown here is derived from an EMBL/GenBank/DDBJ whole genome shotgun (WGS) entry which is preliminary data.</text>
</comment>
<dbReference type="GO" id="GO:0019285">
    <property type="term" value="P:glycine betaine biosynthetic process from choline"/>
    <property type="evidence" value="ECO:0007669"/>
    <property type="project" value="UniProtKB-UniRule"/>
</dbReference>
<organism evidence="11 12">
    <name type="scientific">Limimaricola cinnabarinus LL-001</name>
    <dbReference type="NCBI Taxonomy" id="1337093"/>
    <lineage>
        <taxon>Bacteria</taxon>
        <taxon>Pseudomonadati</taxon>
        <taxon>Pseudomonadota</taxon>
        <taxon>Alphaproteobacteria</taxon>
        <taxon>Rhodobacterales</taxon>
        <taxon>Paracoccaceae</taxon>
        <taxon>Limimaricola</taxon>
    </lineage>
</organism>
<keyword evidence="2 7" id="KW-0479">Metal-binding</keyword>
<evidence type="ECO:0000256" key="2">
    <source>
        <dbReference type="ARBA" id="ARBA00022723"/>
    </source>
</evidence>
<evidence type="ECO:0000256" key="7">
    <source>
        <dbReference type="HAMAP-Rule" id="MF_00804"/>
    </source>
</evidence>
<comment type="cofactor">
    <cofactor evidence="7">
        <name>K(+)</name>
        <dbReference type="ChEBI" id="CHEBI:29103"/>
    </cofactor>
    <text evidence="7">Binds 2 potassium ions per subunit.</text>
</comment>
<dbReference type="InterPro" id="IPR016160">
    <property type="entry name" value="Ald_DH_CS_CYS"/>
</dbReference>
<dbReference type="GO" id="GO:0046872">
    <property type="term" value="F:metal ion binding"/>
    <property type="evidence" value="ECO:0007669"/>
    <property type="project" value="UniProtKB-KW"/>
</dbReference>
<evidence type="ECO:0000256" key="5">
    <source>
        <dbReference type="ARBA" id="ARBA00023027"/>
    </source>
</evidence>
<feature type="binding site" evidence="7">
    <location>
        <position position="95"/>
    </location>
    <ligand>
        <name>K(+)</name>
        <dbReference type="ChEBI" id="CHEBI:29103"/>
        <label>1</label>
    </ligand>
</feature>
<comment type="caution">
    <text evidence="7">Lacks conserved residue(s) required for the propagation of feature annotation.</text>
</comment>
<feature type="active site" description="Charge relay system" evidence="7">
    <location>
        <position position="461"/>
    </location>
</feature>
<keyword evidence="6 7" id="KW-0558">Oxidation</keyword>
<dbReference type="eggNOG" id="COG1012">
    <property type="taxonomic scope" value="Bacteria"/>
</dbReference>
<comment type="pathway">
    <text evidence="7">Amine and polyamine biosynthesis; betaine biosynthesis via choline pathway; betaine from betaine aldehyde: step 1/1.</text>
</comment>
<dbReference type="FunFam" id="3.40.309.10:FF:000012">
    <property type="entry name" value="Betaine aldehyde dehydrogenase"/>
    <property type="match status" value="1"/>
</dbReference>
<feature type="modified residue" description="Cysteine sulfenic acid (-SOH)" evidence="7">
    <location>
        <position position="285"/>
    </location>
</feature>
<name>U3AGY9_9RHOB</name>
<feature type="binding site" description="covalent" evidence="7">
    <location>
        <position position="285"/>
    </location>
    <ligand>
        <name>NAD(+)</name>
        <dbReference type="ChEBI" id="CHEBI:57540"/>
    </ligand>
</feature>
<dbReference type="GO" id="GO:0008802">
    <property type="term" value="F:betaine-aldehyde dehydrogenase (NAD+) activity"/>
    <property type="evidence" value="ECO:0007669"/>
    <property type="project" value="UniProtKB-UniRule"/>
</dbReference>
<evidence type="ECO:0000313" key="12">
    <source>
        <dbReference type="Proteomes" id="UP000016566"/>
    </source>
</evidence>
<dbReference type="Pfam" id="PF00171">
    <property type="entry name" value="Aldedh"/>
    <property type="match status" value="1"/>
</dbReference>
<evidence type="ECO:0000313" key="11">
    <source>
        <dbReference type="EMBL" id="GAD54063.1"/>
    </source>
</evidence>
<dbReference type="InterPro" id="IPR011264">
    <property type="entry name" value="BADH"/>
</dbReference>
<dbReference type="UniPathway" id="UPA00529">
    <property type="reaction ID" value="UER00386"/>
</dbReference>
<dbReference type="PROSITE" id="PS00687">
    <property type="entry name" value="ALDEHYDE_DEHYDR_GLU"/>
    <property type="match status" value="1"/>
</dbReference>
<feature type="binding site" evidence="7">
    <location>
        <position position="457"/>
    </location>
    <ligand>
        <name>K(+)</name>
        <dbReference type="ChEBI" id="CHEBI:29103"/>
        <label>2</label>
    </ligand>
</feature>
<evidence type="ECO:0000259" key="10">
    <source>
        <dbReference type="Pfam" id="PF00171"/>
    </source>
</evidence>
<feature type="active site" description="Nucleophile" evidence="7">
    <location>
        <position position="285"/>
    </location>
</feature>
<dbReference type="Gene3D" id="3.40.309.10">
    <property type="entry name" value="Aldehyde Dehydrogenase, Chain A, domain 2"/>
    <property type="match status" value="1"/>
</dbReference>
<evidence type="ECO:0000256" key="3">
    <source>
        <dbReference type="ARBA" id="ARBA00022958"/>
    </source>
</evidence>
<dbReference type="SUPFAM" id="SSF53720">
    <property type="entry name" value="ALDH-like"/>
    <property type="match status" value="1"/>
</dbReference>
<comment type="function">
    <text evidence="7">Involved in the biosynthesis of the osmoprotectant glycine betaine. Catalyzes the irreversible oxidation of betaine aldehyde to the corresponding acid.</text>
</comment>
<reference evidence="11" key="1">
    <citation type="journal article" date="2013" name="Genome Announc.">
        <title>Draft Genome Sequence of Loktanella cinnabarina LL-001T, Isolated from Deep-Sea Floor Sediment.</title>
        <authorList>
            <person name="Nishi S."/>
            <person name="Tsubouchi T."/>
            <person name="Takaki Y."/>
            <person name="Koyanagi R."/>
            <person name="Satoh N."/>
            <person name="Maruyama T."/>
            <person name="Hatada Y."/>
        </authorList>
    </citation>
    <scope>NUCLEOTIDE SEQUENCE [LARGE SCALE GENOMIC DNA]</scope>
    <source>
        <strain evidence="11">LL-001</strain>
    </source>
</reference>
<evidence type="ECO:0000256" key="9">
    <source>
        <dbReference type="RuleBase" id="RU003345"/>
    </source>
</evidence>
<dbReference type="HAMAP" id="MF_00804">
    <property type="entry name" value="BADH"/>
    <property type="match status" value="1"/>
</dbReference>
<dbReference type="STRING" id="1337093.MBELCI_0115"/>
<dbReference type="Proteomes" id="UP000016566">
    <property type="component" value="Unassembled WGS sequence"/>
</dbReference>